<name>A0A495MHC6_9FLAO</name>
<gene>
    <name evidence="1" type="ORF">CLV94_0386</name>
</gene>
<dbReference type="PROSITE" id="PS51257">
    <property type="entry name" value="PROKAR_LIPOPROTEIN"/>
    <property type="match status" value="1"/>
</dbReference>
<dbReference type="Proteomes" id="UP000277579">
    <property type="component" value="Unassembled WGS sequence"/>
</dbReference>
<comment type="caution">
    <text evidence="1">The sequence shown here is derived from an EMBL/GenBank/DDBJ whole genome shotgun (WGS) entry which is preliminary data.</text>
</comment>
<evidence type="ECO:0008006" key="3">
    <source>
        <dbReference type="Google" id="ProtNLM"/>
    </source>
</evidence>
<dbReference type="AlphaFoldDB" id="A0A495MHC6"/>
<dbReference type="RefSeq" id="WP_121374768.1">
    <property type="nucleotide sequence ID" value="NZ_RBLC01000001.1"/>
</dbReference>
<dbReference type="OrthoDB" id="714297at2"/>
<keyword evidence="2" id="KW-1185">Reference proteome</keyword>
<organism evidence="1 2">
    <name type="scientific">Flavobacterium endophyticum</name>
    <dbReference type="NCBI Taxonomy" id="1540163"/>
    <lineage>
        <taxon>Bacteria</taxon>
        <taxon>Pseudomonadati</taxon>
        <taxon>Bacteroidota</taxon>
        <taxon>Flavobacteriia</taxon>
        <taxon>Flavobacteriales</taxon>
        <taxon>Flavobacteriaceae</taxon>
        <taxon>Flavobacterium</taxon>
    </lineage>
</organism>
<reference evidence="1 2" key="1">
    <citation type="submission" date="2018-10" db="EMBL/GenBank/DDBJ databases">
        <title>Genomic Encyclopedia of Archaeal and Bacterial Type Strains, Phase II (KMG-II): from individual species to whole genera.</title>
        <authorList>
            <person name="Goeker M."/>
        </authorList>
    </citation>
    <scope>NUCLEOTIDE SEQUENCE [LARGE SCALE GENOMIC DNA]</scope>
    <source>
        <strain evidence="1 2">DSM 29537</strain>
    </source>
</reference>
<evidence type="ECO:0000313" key="2">
    <source>
        <dbReference type="Proteomes" id="UP000277579"/>
    </source>
</evidence>
<accession>A0A495MHC6</accession>
<sequence length="196" mass="22906">MKNTILLLVAFAVISCKKQQSVDEENNNYRLELNKKITPNKPFFDFDEVTHYQISISEKDFLDLVHVDSVSEEGKLLSCLLEDPCPITQEEKVKFEKAIKSVDKQENVINPKYYNELRNKIFTEKKCKESWAYACAPLYRDIFIFKKNKMETGMAKICFECQLFSFSNEEAVTDCFNMNGELGRLKKIILKNKKKN</sequence>
<protein>
    <recommendedName>
        <fullName evidence="3">Lipoprotein</fullName>
    </recommendedName>
</protein>
<proteinExistence type="predicted"/>
<dbReference type="EMBL" id="RBLC01000001">
    <property type="protein sequence ID" value="RKS25356.1"/>
    <property type="molecule type" value="Genomic_DNA"/>
</dbReference>
<evidence type="ECO:0000313" key="1">
    <source>
        <dbReference type="EMBL" id="RKS25356.1"/>
    </source>
</evidence>